<accession>A0A238LJR2</accession>
<evidence type="ECO:0000259" key="6">
    <source>
        <dbReference type="Pfam" id="PF00496"/>
    </source>
</evidence>
<dbReference type="PIRSF" id="PIRSF002741">
    <property type="entry name" value="MppA"/>
    <property type="match status" value="1"/>
</dbReference>
<evidence type="ECO:0000313" key="8">
    <source>
        <dbReference type="Proteomes" id="UP000201613"/>
    </source>
</evidence>
<feature type="chain" id="PRO_5012059632" evidence="5">
    <location>
        <begin position="26"/>
        <end position="522"/>
    </location>
</feature>
<dbReference type="InterPro" id="IPR030678">
    <property type="entry name" value="Peptide/Ni-bd"/>
</dbReference>
<evidence type="ECO:0000256" key="4">
    <source>
        <dbReference type="ARBA" id="ARBA00022729"/>
    </source>
</evidence>
<dbReference type="OrthoDB" id="9803988at2"/>
<dbReference type="Proteomes" id="UP000201613">
    <property type="component" value="Unassembled WGS sequence"/>
</dbReference>
<dbReference type="GO" id="GO:0015833">
    <property type="term" value="P:peptide transport"/>
    <property type="evidence" value="ECO:0007669"/>
    <property type="project" value="TreeGrafter"/>
</dbReference>
<name>A0A238LJR2_9RHOB</name>
<dbReference type="GO" id="GO:0030288">
    <property type="term" value="C:outer membrane-bounded periplasmic space"/>
    <property type="evidence" value="ECO:0007669"/>
    <property type="project" value="UniProtKB-ARBA"/>
</dbReference>
<comment type="similarity">
    <text evidence="2">Belongs to the bacterial solute-binding protein 5 family.</text>
</comment>
<dbReference type="EMBL" id="FXZK01000013">
    <property type="protein sequence ID" value="SMY09862.1"/>
    <property type="molecule type" value="Genomic_DNA"/>
</dbReference>
<dbReference type="PANTHER" id="PTHR30290">
    <property type="entry name" value="PERIPLASMIC BINDING COMPONENT OF ABC TRANSPORTER"/>
    <property type="match status" value="1"/>
</dbReference>
<gene>
    <name evidence="7" type="primary">ddpA</name>
    <name evidence="7" type="ORF">LOM8899_04034</name>
</gene>
<keyword evidence="3" id="KW-0813">Transport</keyword>
<evidence type="ECO:0000256" key="1">
    <source>
        <dbReference type="ARBA" id="ARBA00004418"/>
    </source>
</evidence>
<dbReference type="CDD" id="cd08512">
    <property type="entry name" value="PBP2_NikA_DppA_OppA_like_7"/>
    <property type="match status" value="1"/>
</dbReference>
<comment type="subcellular location">
    <subcellularLocation>
        <location evidence="1">Periplasm</location>
    </subcellularLocation>
</comment>
<protein>
    <submittedName>
        <fullName evidence="7">Putative D,D-dipeptide-binding periplasmic protein DdpA</fullName>
    </submittedName>
</protein>
<organism evidence="7 8">
    <name type="scientific">Flavimaricola marinus</name>
    <dbReference type="NCBI Taxonomy" id="1819565"/>
    <lineage>
        <taxon>Bacteria</taxon>
        <taxon>Pseudomonadati</taxon>
        <taxon>Pseudomonadota</taxon>
        <taxon>Alphaproteobacteria</taxon>
        <taxon>Rhodobacterales</taxon>
        <taxon>Paracoccaceae</taxon>
        <taxon>Flavimaricola</taxon>
    </lineage>
</organism>
<dbReference type="GO" id="GO:1904680">
    <property type="term" value="F:peptide transmembrane transporter activity"/>
    <property type="evidence" value="ECO:0007669"/>
    <property type="project" value="TreeGrafter"/>
</dbReference>
<reference evidence="7 8" key="1">
    <citation type="submission" date="2017-05" db="EMBL/GenBank/DDBJ databases">
        <authorList>
            <person name="Song R."/>
            <person name="Chenine A.L."/>
            <person name="Ruprecht R.M."/>
        </authorList>
    </citation>
    <scope>NUCLEOTIDE SEQUENCE [LARGE SCALE GENOMIC DNA]</scope>
    <source>
        <strain evidence="7 8">CECT 8899</strain>
    </source>
</reference>
<dbReference type="AlphaFoldDB" id="A0A238LJR2"/>
<evidence type="ECO:0000256" key="5">
    <source>
        <dbReference type="SAM" id="SignalP"/>
    </source>
</evidence>
<dbReference type="Gene3D" id="3.10.105.10">
    <property type="entry name" value="Dipeptide-binding Protein, Domain 3"/>
    <property type="match status" value="1"/>
</dbReference>
<dbReference type="SUPFAM" id="SSF53850">
    <property type="entry name" value="Periplasmic binding protein-like II"/>
    <property type="match status" value="1"/>
</dbReference>
<evidence type="ECO:0000256" key="2">
    <source>
        <dbReference type="ARBA" id="ARBA00005695"/>
    </source>
</evidence>
<dbReference type="Gene3D" id="3.40.190.10">
    <property type="entry name" value="Periplasmic binding protein-like II"/>
    <property type="match status" value="1"/>
</dbReference>
<dbReference type="Pfam" id="PF00496">
    <property type="entry name" value="SBP_bac_5"/>
    <property type="match status" value="1"/>
</dbReference>
<dbReference type="PANTHER" id="PTHR30290:SF10">
    <property type="entry name" value="PERIPLASMIC OLIGOPEPTIDE-BINDING PROTEIN-RELATED"/>
    <property type="match status" value="1"/>
</dbReference>
<dbReference type="GO" id="GO:0043190">
    <property type="term" value="C:ATP-binding cassette (ABC) transporter complex"/>
    <property type="evidence" value="ECO:0007669"/>
    <property type="project" value="InterPro"/>
</dbReference>
<proteinExistence type="inferred from homology"/>
<sequence>MTHLRSLLLAAAATGALLAAAPAAADNIVTVNTVQIFGTIDPAKINDYTEYMAAVNMYEALTTLDGDGNIQPLLAESWEVSDDTLTWTFTLKEGATFQDGSPVEAKDVVWSIERLLAINEGPSYLFSPIMSQGSVTAPDARTVQIVLNEVYTPFLTTTPILFIVNSDLAMENATDDDPWAQDYLANTSVGAGAFMLDSWNRGASMTLKAYDGYHLGWDDQGIDEVRFVVTNEEATVKALAQAGELSMSSDAQAQETYAAIGALEDYTILEYPTATNFYFKLNNQRPPTDDANIRRALALATDYETIREFLLPGEPLAGPMPPVFADAFPDDVLPPEFDLEAARALVEQSAYAGQGPIDVEMMYVAGLAFEEEIALLQKSILDSIGFNTILRPEPWNRMTELAANVDTTPGMTQVFYGATYPSPDSYFFNQSHSDAAGTWQSMDWVMNDEVDAMIDEARSTADVDRQNEIYRDLQRMLVDQQASVYVLTQRSQQAMHRCLDGFTWVPMQSFEFNFHTMKWICD</sequence>
<keyword evidence="4 5" id="KW-0732">Signal</keyword>
<dbReference type="RefSeq" id="WP_093994031.1">
    <property type="nucleotide sequence ID" value="NZ_FXZK01000013.1"/>
</dbReference>
<dbReference type="InterPro" id="IPR000914">
    <property type="entry name" value="SBP_5_dom"/>
</dbReference>
<evidence type="ECO:0000313" key="7">
    <source>
        <dbReference type="EMBL" id="SMY09862.1"/>
    </source>
</evidence>
<keyword evidence="8" id="KW-1185">Reference proteome</keyword>
<dbReference type="InterPro" id="IPR039424">
    <property type="entry name" value="SBP_5"/>
</dbReference>
<feature type="signal peptide" evidence="5">
    <location>
        <begin position="1"/>
        <end position="25"/>
    </location>
</feature>
<feature type="domain" description="Solute-binding protein family 5" evidence="6">
    <location>
        <begin position="70"/>
        <end position="436"/>
    </location>
</feature>
<evidence type="ECO:0000256" key="3">
    <source>
        <dbReference type="ARBA" id="ARBA00022448"/>
    </source>
</evidence>